<sequence length="64" mass="7218">MVAVARRNKVGMCGKANESKRVYSQAPMINGDWERWKFECLGAWLRGLTYVRPPAAATHQSVSH</sequence>
<evidence type="ECO:0000313" key="2">
    <source>
        <dbReference type="Proteomes" id="UP000015453"/>
    </source>
</evidence>
<comment type="caution">
    <text evidence="1">The sequence shown here is derived from an EMBL/GenBank/DDBJ whole genome shotgun (WGS) entry which is preliminary data.</text>
</comment>
<dbReference type="AlphaFoldDB" id="S8C2Q9"/>
<proteinExistence type="predicted"/>
<protein>
    <submittedName>
        <fullName evidence="1">Uncharacterized protein</fullName>
    </submittedName>
</protein>
<keyword evidence="2" id="KW-1185">Reference proteome</keyword>
<dbReference type="Proteomes" id="UP000015453">
    <property type="component" value="Unassembled WGS sequence"/>
</dbReference>
<accession>S8C2Q9</accession>
<gene>
    <name evidence="1" type="ORF">M569_16092</name>
</gene>
<evidence type="ECO:0000313" key="1">
    <source>
        <dbReference type="EMBL" id="EPS58721.1"/>
    </source>
</evidence>
<name>S8C2Q9_9LAMI</name>
<organism evidence="1 2">
    <name type="scientific">Genlisea aurea</name>
    <dbReference type="NCBI Taxonomy" id="192259"/>
    <lineage>
        <taxon>Eukaryota</taxon>
        <taxon>Viridiplantae</taxon>
        <taxon>Streptophyta</taxon>
        <taxon>Embryophyta</taxon>
        <taxon>Tracheophyta</taxon>
        <taxon>Spermatophyta</taxon>
        <taxon>Magnoliopsida</taxon>
        <taxon>eudicotyledons</taxon>
        <taxon>Gunneridae</taxon>
        <taxon>Pentapetalae</taxon>
        <taxon>asterids</taxon>
        <taxon>lamiids</taxon>
        <taxon>Lamiales</taxon>
        <taxon>Lentibulariaceae</taxon>
        <taxon>Genlisea</taxon>
    </lineage>
</organism>
<reference evidence="1 2" key="1">
    <citation type="journal article" date="2013" name="BMC Genomics">
        <title>The miniature genome of a carnivorous plant Genlisea aurea contains a low number of genes and short non-coding sequences.</title>
        <authorList>
            <person name="Leushkin E.V."/>
            <person name="Sutormin R.A."/>
            <person name="Nabieva E.R."/>
            <person name="Penin A.A."/>
            <person name="Kondrashov A.S."/>
            <person name="Logacheva M.D."/>
        </authorList>
    </citation>
    <scope>NUCLEOTIDE SEQUENCE [LARGE SCALE GENOMIC DNA]</scope>
</reference>
<dbReference type="EMBL" id="AUSU01008958">
    <property type="protein sequence ID" value="EPS58721.1"/>
    <property type="molecule type" value="Genomic_DNA"/>
</dbReference>